<dbReference type="SUPFAM" id="SSF53448">
    <property type="entry name" value="Nucleotide-diphospho-sugar transferases"/>
    <property type="match status" value="1"/>
</dbReference>
<evidence type="ECO:0000259" key="1">
    <source>
        <dbReference type="Pfam" id="PF00535"/>
    </source>
</evidence>
<dbReference type="GO" id="GO:0016740">
    <property type="term" value="F:transferase activity"/>
    <property type="evidence" value="ECO:0007669"/>
    <property type="project" value="UniProtKB-KW"/>
</dbReference>
<dbReference type="PANTHER" id="PTHR43179">
    <property type="entry name" value="RHAMNOSYLTRANSFERASE WBBL"/>
    <property type="match status" value="1"/>
</dbReference>
<dbReference type="EMBL" id="LCLL01000016">
    <property type="protein sequence ID" value="KKU16229.1"/>
    <property type="molecule type" value="Genomic_DNA"/>
</dbReference>
<dbReference type="InterPro" id="IPR001173">
    <property type="entry name" value="Glyco_trans_2-like"/>
</dbReference>
<dbReference type="InterPro" id="IPR029044">
    <property type="entry name" value="Nucleotide-diphossugar_trans"/>
</dbReference>
<dbReference type="Pfam" id="PF00535">
    <property type="entry name" value="Glycos_transf_2"/>
    <property type="match status" value="1"/>
</dbReference>
<evidence type="ECO:0000313" key="3">
    <source>
        <dbReference type="Proteomes" id="UP000034020"/>
    </source>
</evidence>
<feature type="domain" description="Glycosyltransferase 2-like" evidence="1">
    <location>
        <begin position="6"/>
        <end position="166"/>
    </location>
</feature>
<gene>
    <name evidence="2" type="ORF">UX24_C0016G0009</name>
</gene>
<evidence type="ECO:0000313" key="2">
    <source>
        <dbReference type="EMBL" id="KKU16229.1"/>
    </source>
</evidence>
<comment type="caution">
    <text evidence="2">The sequence shown here is derived from an EMBL/GenBank/DDBJ whole genome shotgun (WGS) entry which is preliminary data.</text>
</comment>
<dbReference type="CDD" id="cd04186">
    <property type="entry name" value="GT_2_like_c"/>
    <property type="match status" value="1"/>
</dbReference>
<protein>
    <submittedName>
        <fullName evidence="2">Glycosyl transferase family 2</fullName>
    </submittedName>
</protein>
<sequence length="233" mass="27053">MNPKFSIVTPAYNGKEFLRKTAFALRKSIVQPLRYIVVDDYSSDGTSEMLKKEFPEVVVIHNDKNLGPTVSRNQGTREADGDYLIFMDNDILVREDSLKKLLSFLTKTEDAGMVGGKLINKEGKSVFYNMGNIFRGFISDYSSSIEVGWIIESFIAVRRDLFEKLGGFDEDYFMFGEGPDLSERMRKEGYKTYFVHDAIVDMLEGHTHPKWKRRIWLWAAIWKFFIKHRLKFG</sequence>
<dbReference type="Proteomes" id="UP000034020">
    <property type="component" value="Unassembled WGS sequence"/>
</dbReference>
<dbReference type="AlphaFoldDB" id="A0A0G1N6R7"/>
<reference evidence="2 3" key="1">
    <citation type="journal article" date="2015" name="Nature">
        <title>rRNA introns, odd ribosomes, and small enigmatic genomes across a large radiation of phyla.</title>
        <authorList>
            <person name="Brown C.T."/>
            <person name="Hug L.A."/>
            <person name="Thomas B.C."/>
            <person name="Sharon I."/>
            <person name="Castelle C.J."/>
            <person name="Singh A."/>
            <person name="Wilkins M.J."/>
            <person name="Williams K.H."/>
            <person name="Banfield J.F."/>
        </authorList>
    </citation>
    <scope>NUCLEOTIDE SEQUENCE [LARGE SCALE GENOMIC DNA]</scope>
</reference>
<name>A0A0G1N6R7_9BACT</name>
<organism evidence="2 3">
    <name type="scientific">Candidatus Giovannonibacteria bacterium GW2011_GWB1_45_9b</name>
    <dbReference type="NCBI Taxonomy" id="1618653"/>
    <lineage>
        <taxon>Bacteria</taxon>
        <taxon>Candidatus Giovannoniibacteriota</taxon>
    </lineage>
</organism>
<accession>A0A0G1N6R7</accession>
<keyword evidence="2" id="KW-0808">Transferase</keyword>
<dbReference type="PANTHER" id="PTHR43179:SF7">
    <property type="entry name" value="RHAMNOSYLTRANSFERASE WBBL"/>
    <property type="match status" value="1"/>
</dbReference>
<dbReference type="Gene3D" id="3.90.550.10">
    <property type="entry name" value="Spore Coat Polysaccharide Biosynthesis Protein SpsA, Chain A"/>
    <property type="match status" value="1"/>
</dbReference>
<proteinExistence type="predicted"/>